<dbReference type="RefSeq" id="WP_126379623.1">
    <property type="nucleotide sequence ID" value="NZ_AP017378.1"/>
</dbReference>
<sequence length="209" mass="22434">MPRPTDEYATVARLYDPLTGPFLRGIRRAVVSLGLSLKAHDVIDICCGTGAQLIALNNAGFSCTGVDLSLPMLTVARQKSPASIAYIHADATHLPLTDNNYDFAILAFALHEKPGIVREALLTETLRVLKPGGTLAIADYLAPRNLAGRVGHLGVTVFERAAGGEHFLLYQEYLQMGGTLGLLDRLELSGTVTRSFHLGAVGLITLQKQ</sequence>
<reference evidence="2 3" key="1">
    <citation type="journal article" date="2018" name="Sci. Adv.">
        <title>Multi-heme cytochromes provide a pathway for survival in energy-limited environments.</title>
        <authorList>
            <person name="Deng X."/>
            <person name="Dohmae N."/>
            <person name="Nealson K.H."/>
            <person name="Hashimoto K."/>
            <person name="Okamoto A."/>
        </authorList>
    </citation>
    <scope>NUCLEOTIDE SEQUENCE [LARGE SCALE GENOMIC DNA]</scope>
    <source>
        <strain evidence="2 3">IS5</strain>
    </source>
</reference>
<dbReference type="PANTHER" id="PTHR42912:SF80">
    <property type="entry name" value="METHYLTRANSFERASE DOMAIN-CONTAINING PROTEIN"/>
    <property type="match status" value="1"/>
</dbReference>
<dbReference type="CDD" id="cd02440">
    <property type="entry name" value="AdoMet_MTases"/>
    <property type="match status" value="1"/>
</dbReference>
<dbReference type="OrthoDB" id="9808140at2"/>
<accession>A0A2Z6B0I2</accession>
<evidence type="ECO:0000313" key="3">
    <source>
        <dbReference type="Proteomes" id="UP000269883"/>
    </source>
</evidence>
<dbReference type="InterPro" id="IPR013216">
    <property type="entry name" value="Methyltransf_11"/>
</dbReference>
<evidence type="ECO:0000313" key="2">
    <source>
        <dbReference type="EMBL" id="BBD09011.1"/>
    </source>
</evidence>
<proteinExistence type="predicted"/>
<dbReference type="KEGG" id="dfl:DFE_2285"/>
<keyword evidence="2" id="KW-0489">Methyltransferase</keyword>
<organism evidence="2 3">
    <name type="scientific">Desulfovibrio ferrophilus</name>
    <dbReference type="NCBI Taxonomy" id="241368"/>
    <lineage>
        <taxon>Bacteria</taxon>
        <taxon>Pseudomonadati</taxon>
        <taxon>Thermodesulfobacteriota</taxon>
        <taxon>Desulfovibrionia</taxon>
        <taxon>Desulfovibrionales</taxon>
        <taxon>Desulfovibrionaceae</taxon>
        <taxon>Desulfovibrio</taxon>
    </lineage>
</organism>
<dbReference type="EMBL" id="AP017378">
    <property type="protein sequence ID" value="BBD09011.1"/>
    <property type="molecule type" value="Genomic_DNA"/>
</dbReference>
<dbReference type="GO" id="GO:0032259">
    <property type="term" value="P:methylation"/>
    <property type="evidence" value="ECO:0007669"/>
    <property type="project" value="UniProtKB-KW"/>
</dbReference>
<name>A0A2Z6B0I2_9BACT</name>
<dbReference type="PANTHER" id="PTHR42912">
    <property type="entry name" value="METHYLTRANSFERASE"/>
    <property type="match status" value="1"/>
</dbReference>
<protein>
    <submittedName>
        <fullName evidence="2">Methyltransferase type 11</fullName>
    </submittedName>
</protein>
<keyword evidence="3" id="KW-1185">Reference proteome</keyword>
<dbReference type="SUPFAM" id="SSF53335">
    <property type="entry name" value="S-adenosyl-L-methionine-dependent methyltransferases"/>
    <property type="match status" value="1"/>
</dbReference>
<dbReference type="GO" id="GO:0008757">
    <property type="term" value="F:S-adenosylmethionine-dependent methyltransferase activity"/>
    <property type="evidence" value="ECO:0007669"/>
    <property type="project" value="InterPro"/>
</dbReference>
<dbReference type="InterPro" id="IPR050508">
    <property type="entry name" value="Methyltransf_Superfamily"/>
</dbReference>
<dbReference type="Proteomes" id="UP000269883">
    <property type="component" value="Chromosome"/>
</dbReference>
<dbReference type="Pfam" id="PF08241">
    <property type="entry name" value="Methyltransf_11"/>
    <property type="match status" value="1"/>
</dbReference>
<dbReference type="Gene3D" id="3.40.50.150">
    <property type="entry name" value="Vaccinia Virus protein VP39"/>
    <property type="match status" value="1"/>
</dbReference>
<keyword evidence="2" id="KW-0808">Transferase</keyword>
<dbReference type="InterPro" id="IPR029063">
    <property type="entry name" value="SAM-dependent_MTases_sf"/>
</dbReference>
<gene>
    <name evidence="2" type="ORF">DFE_2285</name>
</gene>
<feature type="domain" description="Methyltransferase type 11" evidence="1">
    <location>
        <begin position="44"/>
        <end position="137"/>
    </location>
</feature>
<evidence type="ECO:0000259" key="1">
    <source>
        <dbReference type="Pfam" id="PF08241"/>
    </source>
</evidence>
<dbReference type="AlphaFoldDB" id="A0A2Z6B0I2"/>